<name>A0A0U2YZW7_9BACL</name>
<feature type="domain" description="N-acetyltransferase" evidence="3">
    <location>
        <begin position="1"/>
        <end position="152"/>
    </location>
</feature>
<accession>A0A0U2YZW7</accession>
<keyword evidence="2" id="KW-0012">Acyltransferase</keyword>
<dbReference type="KEGG" id="prt:AUC31_13620"/>
<dbReference type="AlphaFoldDB" id="A0A0U2YZW7"/>
<dbReference type="CDD" id="cd04301">
    <property type="entry name" value="NAT_SF"/>
    <property type="match status" value="2"/>
</dbReference>
<dbReference type="Gene3D" id="3.40.630.30">
    <property type="match status" value="2"/>
</dbReference>
<protein>
    <submittedName>
        <fullName evidence="4">Acetyltransferase</fullName>
    </submittedName>
</protein>
<keyword evidence="1" id="KW-0808">Transferase</keyword>
<dbReference type="SUPFAM" id="SSF55729">
    <property type="entry name" value="Acyl-CoA N-acyltransferases (Nat)"/>
    <property type="match status" value="1"/>
</dbReference>
<dbReference type="PROSITE" id="PS51186">
    <property type="entry name" value="GNAT"/>
    <property type="match status" value="2"/>
</dbReference>
<dbReference type="InterPro" id="IPR000182">
    <property type="entry name" value="GNAT_dom"/>
</dbReference>
<gene>
    <name evidence="4" type="ORF">AUC31_13620</name>
</gene>
<organism evidence="4 5">
    <name type="scientific">Planococcus rifietoensis</name>
    <dbReference type="NCBI Taxonomy" id="200991"/>
    <lineage>
        <taxon>Bacteria</taxon>
        <taxon>Bacillati</taxon>
        <taxon>Bacillota</taxon>
        <taxon>Bacilli</taxon>
        <taxon>Bacillales</taxon>
        <taxon>Caryophanaceae</taxon>
        <taxon>Planococcus</taxon>
    </lineage>
</organism>
<evidence type="ECO:0000256" key="1">
    <source>
        <dbReference type="ARBA" id="ARBA00022679"/>
    </source>
</evidence>
<dbReference type="OrthoDB" id="7163760at2"/>
<reference evidence="4" key="1">
    <citation type="submission" date="2016-01" db="EMBL/GenBank/DDBJ databases">
        <title>Complete genome of Planococcus rifietoensis type strain M8.</title>
        <authorList>
            <person name="See-Too W.S."/>
        </authorList>
    </citation>
    <scope>NUCLEOTIDE SEQUENCE [LARGE SCALE GENOMIC DNA]</scope>
    <source>
        <strain evidence="4">M8</strain>
    </source>
</reference>
<dbReference type="EMBL" id="CP013659">
    <property type="protein sequence ID" value="ALS77102.1"/>
    <property type="molecule type" value="Genomic_DNA"/>
</dbReference>
<sequence>MELSLSIASFPLDAETAGEMERLIDGEPDECRTLLHNELWQKPFAKGFAVLAYTDSGELVGCAAAGDLVGLHHYEWSAFVSPDYRRLGLATALADGVRHSLEQRGAESVLAAFTEHSASDSWLEGLGYHRSFQELQFEADPLPAYELGEGVEVAVYEEKHLDVLANLLRAAFDESVLPVLEHNLEDPERHVYLMRHEGKLVATATLSSEDQALWVTALAVSPDAQRSGHGQAFLKWARQWAHQKKMARVLVEVETDNVARPVYEKAGFTKLSTISYWQPAVQ</sequence>
<proteinExistence type="predicted"/>
<evidence type="ECO:0000259" key="3">
    <source>
        <dbReference type="PROSITE" id="PS51186"/>
    </source>
</evidence>
<dbReference type="STRING" id="200991.AUC31_13620"/>
<dbReference type="InterPro" id="IPR050832">
    <property type="entry name" value="Bact_Acetyltransf"/>
</dbReference>
<feature type="domain" description="N-acetyltransferase" evidence="3">
    <location>
        <begin position="151"/>
        <end position="282"/>
    </location>
</feature>
<evidence type="ECO:0000313" key="5">
    <source>
        <dbReference type="Proteomes" id="UP000067683"/>
    </source>
</evidence>
<evidence type="ECO:0000256" key="2">
    <source>
        <dbReference type="ARBA" id="ARBA00023315"/>
    </source>
</evidence>
<evidence type="ECO:0000313" key="4">
    <source>
        <dbReference type="EMBL" id="ALS77102.1"/>
    </source>
</evidence>
<dbReference type="InterPro" id="IPR016181">
    <property type="entry name" value="Acyl_CoA_acyltransferase"/>
</dbReference>
<dbReference type="PANTHER" id="PTHR43877">
    <property type="entry name" value="AMINOALKYLPHOSPHONATE N-ACETYLTRANSFERASE-RELATED-RELATED"/>
    <property type="match status" value="1"/>
</dbReference>
<dbReference type="Pfam" id="PF00583">
    <property type="entry name" value="Acetyltransf_1"/>
    <property type="match status" value="2"/>
</dbReference>
<dbReference type="GO" id="GO:0016747">
    <property type="term" value="F:acyltransferase activity, transferring groups other than amino-acyl groups"/>
    <property type="evidence" value="ECO:0007669"/>
    <property type="project" value="InterPro"/>
</dbReference>
<keyword evidence="5" id="KW-1185">Reference proteome</keyword>
<dbReference type="Proteomes" id="UP000067683">
    <property type="component" value="Chromosome"/>
</dbReference>